<dbReference type="OrthoDB" id="26970at2759"/>
<evidence type="ECO:0000313" key="1">
    <source>
        <dbReference type="EMBL" id="CAG9585134.1"/>
    </source>
</evidence>
<reference evidence="1" key="1">
    <citation type="submission" date="2021-09" db="EMBL/GenBank/DDBJ databases">
        <authorList>
            <person name="Martin H S."/>
        </authorList>
    </citation>
    <scope>NUCLEOTIDE SEQUENCE</scope>
</reference>
<proteinExistence type="predicted"/>
<dbReference type="Proteomes" id="UP000789524">
    <property type="component" value="Unassembled WGS sequence"/>
</dbReference>
<keyword evidence="2" id="KW-1185">Reference proteome</keyword>
<evidence type="ECO:0000313" key="2">
    <source>
        <dbReference type="Proteomes" id="UP000789524"/>
    </source>
</evidence>
<sequence length="128" mass="15050">MALATQKKRRIFDAKNFLDRQAALARVKFTFKKKQVEQILLSYIRDGNPESFMSLMVDLDANVVDRDKNKQETIFDMEIDEKDEVSETLGLLSGKIIWPLCMEYKDMFKDSDNETQYTSLKRKLEAER</sequence>
<protein>
    <submittedName>
        <fullName evidence="1">(African queen) hypothetical protein</fullName>
    </submittedName>
</protein>
<accession>A0A8J2WF60</accession>
<gene>
    <name evidence="1" type="ORF">DCHRY22_LOCUS15616</name>
</gene>
<dbReference type="EMBL" id="CAKASE010000083">
    <property type="protein sequence ID" value="CAG9585134.1"/>
    <property type="molecule type" value="Genomic_DNA"/>
</dbReference>
<name>A0A8J2WF60_9NEOP</name>
<comment type="caution">
    <text evidence="1">The sequence shown here is derived from an EMBL/GenBank/DDBJ whole genome shotgun (WGS) entry which is preliminary data.</text>
</comment>
<dbReference type="AlphaFoldDB" id="A0A8J2WF60"/>
<organism evidence="1 2">
    <name type="scientific">Danaus chrysippus</name>
    <name type="common">African queen</name>
    <dbReference type="NCBI Taxonomy" id="151541"/>
    <lineage>
        <taxon>Eukaryota</taxon>
        <taxon>Metazoa</taxon>
        <taxon>Ecdysozoa</taxon>
        <taxon>Arthropoda</taxon>
        <taxon>Hexapoda</taxon>
        <taxon>Insecta</taxon>
        <taxon>Pterygota</taxon>
        <taxon>Neoptera</taxon>
        <taxon>Endopterygota</taxon>
        <taxon>Lepidoptera</taxon>
        <taxon>Glossata</taxon>
        <taxon>Ditrysia</taxon>
        <taxon>Papilionoidea</taxon>
        <taxon>Nymphalidae</taxon>
        <taxon>Danainae</taxon>
        <taxon>Danaini</taxon>
        <taxon>Danaina</taxon>
        <taxon>Danaus</taxon>
        <taxon>Anosia</taxon>
    </lineage>
</organism>